<sequence length="401" mass="44989">MSKNDETSFFGTLQKNEVLEKSSPFILLPGITLIGRKIGEEQNKIVGQKGGGKSAKQQSNTLGILMHYPHFSNLENYILLDAFITDEQIALLQEQLQLRLRSDPNINKYRHRLRSVVFNDPSVENNIDSRLFFSLVILSARLSPAYMLRTNSERQLYTELDELFDRGDGEEFTPDNIYESISRFLTTNPAVTLDYFLDLINGNTMYNLYKANYVNQDTELSKELIAKRLKTWLKNVTYRIPISYLFNQYTNQEKELLDADTDICTTISQFTTAVSGNPPISVLPPSLFSMKPEEEVDFDKMSEFLYNIAPGAVKKKLNKDTQNVSTTASSSSSSSSPTMAKSRLRSKSIPQASTTAPIKIKSILKKNSTIKAKGTSKSTGTGKGTKKMLRFSPSTKPSSSA</sequence>
<feature type="region of interest" description="Disordered" evidence="1">
    <location>
        <begin position="317"/>
        <end position="401"/>
    </location>
</feature>
<name>A0A6C0AZW9_9ZZZZ</name>
<accession>A0A6C0AZW9</accession>
<feature type="compositionally biased region" description="Polar residues" evidence="1">
    <location>
        <begin position="392"/>
        <end position="401"/>
    </location>
</feature>
<protein>
    <submittedName>
        <fullName evidence="2">Uncharacterized protein</fullName>
    </submittedName>
</protein>
<reference evidence="2" key="1">
    <citation type="journal article" date="2020" name="Nature">
        <title>Giant virus diversity and host interactions through global metagenomics.</title>
        <authorList>
            <person name="Schulz F."/>
            <person name="Roux S."/>
            <person name="Paez-Espino D."/>
            <person name="Jungbluth S."/>
            <person name="Walsh D.A."/>
            <person name="Denef V.J."/>
            <person name="McMahon K.D."/>
            <person name="Konstantinidis K.T."/>
            <person name="Eloe-Fadrosh E.A."/>
            <person name="Kyrpides N.C."/>
            <person name="Woyke T."/>
        </authorList>
    </citation>
    <scope>NUCLEOTIDE SEQUENCE</scope>
    <source>
        <strain evidence="2">GVMAG-M-3300009182-78</strain>
    </source>
</reference>
<proteinExistence type="predicted"/>
<evidence type="ECO:0000256" key="1">
    <source>
        <dbReference type="SAM" id="MobiDB-lite"/>
    </source>
</evidence>
<evidence type="ECO:0000313" key="2">
    <source>
        <dbReference type="EMBL" id="QHS85505.1"/>
    </source>
</evidence>
<dbReference type="AlphaFoldDB" id="A0A6C0AZW9"/>
<organism evidence="2">
    <name type="scientific">viral metagenome</name>
    <dbReference type="NCBI Taxonomy" id="1070528"/>
    <lineage>
        <taxon>unclassified sequences</taxon>
        <taxon>metagenomes</taxon>
        <taxon>organismal metagenomes</taxon>
    </lineage>
</organism>
<dbReference type="EMBL" id="MN739044">
    <property type="protein sequence ID" value="QHS85505.1"/>
    <property type="molecule type" value="Genomic_DNA"/>
</dbReference>